<feature type="domain" description="Transferrin-binding protein B C-lobe/N-lobe beta-barrel" evidence="11">
    <location>
        <begin position="205"/>
        <end position="369"/>
    </location>
</feature>
<keyword evidence="8" id="KW-0449">Lipoprotein</keyword>
<evidence type="ECO:0000256" key="1">
    <source>
        <dbReference type="ARBA" id="ARBA00004241"/>
    </source>
</evidence>
<evidence type="ECO:0000259" key="13">
    <source>
        <dbReference type="Pfam" id="PF17484"/>
    </source>
</evidence>
<organism evidence="14">
    <name type="scientific">Histophilus somni (strain 129Pt)</name>
    <name type="common">Haemophilus somnus</name>
    <dbReference type="NCBI Taxonomy" id="205914"/>
    <lineage>
        <taxon>Bacteria</taxon>
        <taxon>Pseudomonadati</taxon>
        <taxon>Pseudomonadota</taxon>
        <taxon>Gammaproteobacteria</taxon>
        <taxon>Pasteurellales</taxon>
        <taxon>Pasteurellaceae</taxon>
        <taxon>Histophilus</taxon>
    </lineage>
</organism>
<feature type="domain" description="Transferrin-binding protein B N-lobe handle" evidence="13">
    <location>
        <begin position="47"/>
        <end position="201"/>
    </location>
</feature>
<protein>
    <recommendedName>
        <fullName evidence="9">Transferrin-binding protein B</fullName>
    </recommendedName>
</protein>
<dbReference type="Gene3D" id="2.40.128.250">
    <property type="match status" value="1"/>
</dbReference>
<dbReference type="Gene3D" id="2.40.128.240">
    <property type="match status" value="2"/>
</dbReference>
<evidence type="ECO:0000256" key="5">
    <source>
        <dbReference type="ARBA" id="ARBA00023136"/>
    </source>
</evidence>
<dbReference type="InterPro" id="IPR035316">
    <property type="entry name" value="TbpB_C-lobe"/>
</dbReference>
<evidence type="ECO:0000259" key="12">
    <source>
        <dbReference type="Pfam" id="PF17483"/>
    </source>
</evidence>
<evidence type="ECO:0000256" key="6">
    <source>
        <dbReference type="ARBA" id="ARBA00023139"/>
    </source>
</evidence>
<evidence type="ECO:0000256" key="2">
    <source>
        <dbReference type="ARBA" id="ARBA00004459"/>
    </source>
</evidence>
<dbReference type="Gene3D" id="2.40.160.90">
    <property type="match status" value="2"/>
</dbReference>
<dbReference type="InterPro" id="IPR038197">
    <property type="entry name" value="TbpB_C-lobe_sf"/>
</dbReference>
<keyword evidence="3" id="KW-0732">Signal</keyword>
<dbReference type="InterPro" id="IPR035313">
    <property type="entry name" value="TbpB_N-lobe"/>
</dbReference>
<feature type="domain" description="Transferrin-binding protein B C-lobe/N-lobe beta-barrel" evidence="11">
    <location>
        <begin position="510"/>
        <end position="649"/>
    </location>
</feature>
<evidence type="ECO:0000259" key="11">
    <source>
        <dbReference type="Pfam" id="PF01298"/>
    </source>
</evidence>
<evidence type="ECO:0000256" key="10">
    <source>
        <dbReference type="SAM" id="MobiDB-lite"/>
    </source>
</evidence>
<evidence type="ECO:0000256" key="7">
    <source>
        <dbReference type="ARBA" id="ARBA00023237"/>
    </source>
</evidence>
<dbReference type="InterPro" id="IPR011250">
    <property type="entry name" value="OMP/PagP_B-barrel"/>
</dbReference>
<dbReference type="InterPro" id="IPR001677">
    <property type="entry name" value="TbpB_B_D"/>
</dbReference>
<feature type="region of interest" description="Disordered" evidence="10">
    <location>
        <begin position="525"/>
        <end position="545"/>
    </location>
</feature>
<name>Q0I2A5_HISS1</name>
<comment type="subcellular location">
    <subcellularLocation>
        <location evidence="2">Cell outer membrane</location>
        <topology evidence="2">Lipid-anchor</topology>
    </subcellularLocation>
    <subcellularLocation>
        <location evidence="1">Cell surface</location>
    </subcellularLocation>
</comment>
<dbReference type="SUPFAM" id="SSF56925">
    <property type="entry name" value="OMPA-like"/>
    <property type="match status" value="2"/>
</dbReference>
<dbReference type="Pfam" id="PF17483">
    <property type="entry name" value="TbpB_C"/>
    <property type="match status" value="1"/>
</dbReference>
<dbReference type="SMR" id="Q0I2A5"/>
<keyword evidence="7" id="KW-0998">Cell outer membrane</keyword>
<dbReference type="PROSITE" id="PS51257">
    <property type="entry name" value="PROKAR_LIPOPROTEIN"/>
    <property type="match status" value="1"/>
</dbReference>
<evidence type="ECO:0000256" key="3">
    <source>
        <dbReference type="ARBA" id="ARBA00022729"/>
    </source>
</evidence>
<dbReference type="Pfam" id="PF17484">
    <property type="entry name" value="TbpB_A"/>
    <property type="match status" value="1"/>
</dbReference>
<keyword evidence="4" id="KW-0843">Virulence</keyword>
<feature type="compositionally biased region" description="Low complexity" evidence="10">
    <location>
        <begin position="36"/>
        <end position="45"/>
    </location>
</feature>
<dbReference type="EMBL" id="CP000436">
    <property type="protein sequence ID" value="ABI24725.1"/>
    <property type="molecule type" value="Genomic_DNA"/>
</dbReference>
<evidence type="ECO:0000256" key="8">
    <source>
        <dbReference type="ARBA" id="ARBA00023288"/>
    </source>
</evidence>
<dbReference type="GO" id="GO:0009986">
    <property type="term" value="C:cell surface"/>
    <property type="evidence" value="ECO:0007669"/>
    <property type="project" value="UniProtKB-SubCell"/>
</dbReference>
<dbReference type="AlphaFoldDB" id="Q0I2A5"/>
<accession>Q0I2A5</accession>
<dbReference type="InterPro" id="IPR038669">
    <property type="entry name" value="TbpB_N-lobe_sf"/>
</dbReference>
<dbReference type="HOGENOM" id="CLU_024250_0_0_6"/>
<dbReference type="eggNOG" id="ENOG502Z93R">
    <property type="taxonomic scope" value="Bacteria"/>
</dbReference>
<dbReference type="Pfam" id="PF01298">
    <property type="entry name" value="TbpB_B_D"/>
    <property type="match status" value="2"/>
</dbReference>
<feature type="region of interest" description="Disordered" evidence="10">
    <location>
        <begin position="28"/>
        <end position="54"/>
    </location>
</feature>
<keyword evidence="5" id="KW-0472">Membrane</keyword>
<keyword evidence="6" id="KW-0564">Palmitate</keyword>
<reference evidence="14" key="1">
    <citation type="submission" date="2006-08" db="EMBL/GenBank/DDBJ databases">
        <title>Complete genome sequence of Haemophilus somnus 129PT.</title>
        <authorList>
            <person name="Copeland A."/>
            <person name="Lucas S."/>
            <person name="Lapidus A."/>
            <person name="Barry K."/>
            <person name="Glavina del Rio T."/>
            <person name="Hammon N."/>
            <person name="Dalin E."/>
            <person name="Tice H."/>
            <person name="Pitluck S."/>
            <person name="Brettin T.S."/>
            <person name="Bruce D."/>
            <person name="Challacombe J.F."/>
            <person name="Chertkov O."/>
            <person name="Detter J.C."/>
            <person name="Gilna P."/>
            <person name="Han S."/>
            <person name="Misra M."/>
            <person name="Tapia R."/>
            <person name="Thayer N.N."/>
            <person name="Xie G."/>
            <person name="Inzana T.J."/>
            <person name="Duncan A.J."/>
            <person name="Siddaramppa S."/>
            <person name="Richardson P."/>
        </authorList>
    </citation>
    <scope>NUCLEOTIDE SEQUENCE</scope>
    <source>
        <strain evidence="14">129PT</strain>
    </source>
</reference>
<feature type="domain" description="Transferrin-binding protein B C-lobe handle" evidence="12">
    <location>
        <begin position="381"/>
        <end position="501"/>
    </location>
</feature>
<dbReference type="KEGG" id="hso:HS_0448"/>
<sequence>MTSFKLLGFSVLSVALLSACSSGKGGFDLDDVEHTPPSSSGSSRPTYQDVPTGQRQQEIVEEINSPALGYATEIPRRNISPMPTTGTKESNARVAITAQQVAPLSMPFNSIKEDFIKRLIAENTKKNARGRDVKYFDDTDDVLFAHDGSNLAHKRDLQYVRVGYVLGTRKIELVFSHDKKTRDQFPAGWVGYVFYQGTSPAVTLPTQTVTYKGYWDFVSDAFNERTLAEDFTQENSSATSNIPGNQIGATSMDALVNRKVSGEKINIAHSAEFTADFGSKKLSGELKSNGYVSRKENDQDVKTRYKINADIKGNRFVGSATSTANGHTIFGKDADKRLEGGFFGPKAEELAGKFLTNDNSLFVVFGAKRESKGDEKLETRFDAVKISTDSNKLEKETMDTFGNASYLVLDGRQFPLVPESNAGTTGAGNTGKNDFITTIDGNQLSKTNHDKHKNYKVTVCCSNLQYVKFGSYGEQTTATTHNGTSTSQLTNGHLFLTGERTSLADMEKEKGTANYRGTWQANFSSNDGRVSTVEPGDSRNGNNAKSRAEFDVDFGGKTVAGKFFDADGIQPALTMDSTMITGNGFSGMAKTQIDGFQLDKGSTTGGTKVSFTDAKVEGAFYGPNAEEIGGTITSNGAGDKVGGVFGAKRQEPSK</sequence>
<evidence type="ECO:0000313" key="14">
    <source>
        <dbReference type="EMBL" id="ABI24725.1"/>
    </source>
</evidence>
<evidence type="ECO:0000256" key="4">
    <source>
        <dbReference type="ARBA" id="ARBA00023026"/>
    </source>
</evidence>
<gene>
    <name evidence="14" type="primary">tbpB</name>
    <name evidence="14" type="ordered locus">HS_0448</name>
</gene>
<dbReference type="GO" id="GO:0009279">
    <property type="term" value="C:cell outer membrane"/>
    <property type="evidence" value="ECO:0007669"/>
    <property type="project" value="UniProtKB-SubCell"/>
</dbReference>
<evidence type="ECO:0000256" key="9">
    <source>
        <dbReference type="ARBA" id="ARBA00023628"/>
    </source>
</evidence>
<proteinExistence type="predicted"/>